<protein>
    <submittedName>
        <fullName evidence="1">Uncharacterized protein</fullName>
    </submittedName>
</protein>
<proteinExistence type="predicted"/>
<name>A0ACC3SR17_9PEZI</name>
<comment type="caution">
    <text evidence="1">The sequence shown here is derived from an EMBL/GenBank/DDBJ whole genome shotgun (WGS) entry which is preliminary data.</text>
</comment>
<accession>A0ACC3SR17</accession>
<evidence type="ECO:0000313" key="2">
    <source>
        <dbReference type="Proteomes" id="UP001320706"/>
    </source>
</evidence>
<reference evidence="1" key="1">
    <citation type="submission" date="2024-02" db="EMBL/GenBank/DDBJ databases">
        <title>Metagenome Assembled Genome of Zalaria obscura JY119.</title>
        <authorList>
            <person name="Vighnesh L."/>
            <person name="Jagadeeshwari U."/>
            <person name="Venkata Ramana C."/>
            <person name="Sasikala C."/>
        </authorList>
    </citation>
    <scope>NUCLEOTIDE SEQUENCE</scope>
    <source>
        <strain evidence="1">JY119</strain>
    </source>
</reference>
<gene>
    <name evidence="1" type="ORF">M8818_000129</name>
</gene>
<dbReference type="EMBL" id="JAMKPW020000001">
    <property type="protein sequence ID" value="KAK8221962.1"/>
    <property type="molecule type" value="Genomic_DNA"/>
</dbReference>
<sequence>MEGDAYWSSALFSPSKARQQQAQAKDWNYVDSWLARKYAPNSVPAFERNEETLEALLSLAAANERADEERELADLVEEGALRNLNHKLEVEQNTDVYNMLESHMDSEGQGDLAALSSATVILNSRDAKPESVAHSIIDMTNDQFDLSQQLRRTEELRQTLEQEQRRLSALLKEVRSDVWKAAPNLPEKTAEWTRATKLLKAKLAEYNDRLNAGGNSPVPKPTMQDVDEQEREVQQLKLQLRELEERVSAYGGLPSDGDAAKSKVESARRELRELVMRRDRLFEDLVERKR</sequence>
<evidence type="ECO:0000313" key="1">
    <source>
        <dbReference type="EMBL" id="KAK8221962.1"/>
    </source>
</evidence>
<dbReference type="Proteomes" id="UP001320706">
    <property type="component" value="Unassembled WGS sequence"/>
</dbReference>
<organism evidence="1 2">
    <name type="scientific">Zalaria obscura</name>
    <dbReference type="NCBI Taxonomy" id="2024903"/>
    <lineage>
        <taxon>Eukaryota</taxon>
        <taxon>Fungi</taxon>
        <taxon>Dikarya</taxon>
        <taxon>Ascomycota</taxon>
        <taxon>Pezizomycotina</taxon>
        <taxon>Dothideomycetes</taxon>
        <taxon>Dothideomycetidae</taxon>
        <taxon>Dothideales</taxon>
        <taxon>Zalariaceae</taxon>
        <taxon>Zalaria</taxon>
    </lineage>
</organism>
<keyword evidence="2" id="KW-1185">Reference proteome</keyword>